<dbReference type="GO" id="GO:0005634">
    <property type="term" value="C:nucleus"/>
    <property type="evidence" value="ECO:0007669"/>
    <property type="project" value="UniProtKB-SubCell"/>
</dbReference>
<sequence>MLSMISINVMPGDTSTCGVHLDGAAQLISHMKSWRGASMDLAPESPFLSPRGRNGLAENKLDLTSYECVYGIPQSLLAFMQRTIQIIDQVSEVRGTSGSASLPDPIASQCDQLENELLDWDVIDHLPAAEPDHDVNANIIRYQTLAFHNALIIYLSQHIRLLNHRYCHPYIQAVIQNIEEIEKIKARKHIFGAPLYWPAFIAASEAYDKCLQERFRRWYAEVERYGIEAVKTGVQVIYQVWDEGPVPVADRTTCAWRSITQRAGITLMLT</sequence>
<reference evidence="3" key="1">
    <citation type="submission" date="2022-10" db="EMBL/GenBank/DDBJ databases">
        <title>Determination and structural analysis of whole genome sequence of Sarocladium strictum F4-1.</title>
        <authorList>
            <person name="Hu L."/>
            <person name="Jiang Y."/>
        </authorList>
    </citation>
    <scope>NUCLEOTIDE SEQUENCE</scope>
    <source>
        <strain evidence="3">F4-1</strain>
    </source>
</reference>
<dbReference type="Proteomes" id="UP001175261">
    <property type="component" value="Unassembled WGS sequence"/>
</dbReference>
<gene>
    <name evidence="3" type="ORF">NLU13_1739</name>
</gene>
<keyword evidence="4" id="KW-1185">Reference proteome</keyword>
<accession>A0AA39GRJ5</accession>
<dbReference type="PANTHER" id="PTHR37534:SF46">
    <property type="entry name" value="ZN(II)2CYS6 TRANSCRIPTION FACTOR (EUROFUNG)"/>
    <property type="match status" value="1"/>
</dbReference>
<dbReference type="InterPro" id="IPR021858">
    <property type="entry name" value="Fun_TF"/>
</dbReference>
<dbReference type="Pfam" id="PF11951">
    <property type="entry name" value="Fungal_trans_2"/>
    <property type="match status" value="1"/>
</dbReference>
<dbReference type="EMBL" id="JAPDFR010000001">
    <property type="protein sequence ID" value="KAK0392242.1"/>
    <property type="molecule type" value="Genomic_DNA"/>
</dbReference>
<dbReference type="AlphaFoldDB" id="A0AA39GRJ5"/>
<proteinExistence type="predicted"/>
<comment type="caution">
    <text evidence="3">The sequence shown here is derived from an EMBL/GenBank/DDBJ whole genome shotgun (WGS) entry which is preliminary data.</text>
</comment>
<name>A0AA39GRJ5_SARSR</name>
<protein>
    <submittedName>
        <fullName evidence="3">Uncharacterized protein</fullName>
    </submittedName>
</protein>
<evidence type="ECO:0000256" key="1">
    <source>
        <dbReference type="ARBA" id="ARBA00004123"/>
    </source>
</evidence>
<comment type="subcellular location">
    <subcellularLocation>
        <location evidence="1">Nucleus</location>
    </subcellularLocation>
</comment>
<organism evidence="3 4">
    <name type="scientific">Sarocladium strictum</name>
    <name type="common">Black bundle disease fungus</name>
    <name type="synonym">Acremonium strictum</name>
    <dbReference type="NCBI Taxonomy" id="5046"/>
    <lineage>
        <taxon>Eukaryota</taxon>
        <taxon>Fungi</taxon>
        <taxon>Dikarya</taxon>
        <taxon>Ascomycota</taxon>
        <taxon>Pezizomycotina</taxon>
        <taxon>Sordariomycetes</taxon>
        <taxon>Hypocreomycetidae</taxon>
        <taxon>Hypocreales</taxon>
        <taxon>Sarocladiaceae</taxon>
        <taxon>Sarocladium</taxon>
    </lineage>
</organism>
<evidence type="ECO:0000256" key="2">
    <source>
        <dbReference type="ARBA" id="ARBA00023242"/>
    </source>
</evidence>
<dbReference type="PANTHER" id="PTHR37534">
    <property type="entry name" value="TRANSCRIPTIONAL ACTIVATOR PROTEIN UGA3"/>
    <property type="match status" value="1"/>
</dbReference>
<keyword evidence="2" id="KW-0539">Nucleus</keyword>
<evidence type="ECO:0000313" key="3">
    <source>
        <dbReference type="EMBL" id="KAK0392242.1"/>
    </source>
</evidence>
<evidence type="ECO:0000313" key="4">
    <source>
        <dbReference type="Proteomes" id="UP001175261"/>
    </source>
</evidence>